<dbReference type="RefSeq" id="WP_006783692.1">
    <property type="nucleotide sequence ID" value="NZ_CABJBH010000010.1"/>
</dbReference>
<sequence length="189" mass="20198">MSIIALVFVAIGLAMDAFTVSIAKGISLRKATVPQAAKVALFFGGFQALMPLLGWLFGLSFEKYITAFDHWIALILLTLIGGKMLYESFKGEDEEDSVEVDPLNARSLLVLAIATSIDALAVGVTFAFLNVNILTSITLIGVITFVISFAGVIIGNKVGEYLKNYAEIVGGIILILIGVSIFLEHTVLA</sequence>
<feature type="transmembrane region" description="Helical" evidence="1">
    <location>
        <begin position="136"/>
        <end position="156"/>
    </location>
</feature>
<dbReference type="PANTHER" id="PTHR35529">
    <property type="entry name" value="MANGANESE EFFLUX PUMP MNTP-RELATED"/>
    <property type="match status" value="1"/>
</dbReference>
<dbReference type="AlphaFoldDB" id="A0A173TLB2"/>
<keyword evidence="1" id="KW-1133">Transmembrane helix</keyword>
<dbReference type="InterPro" id="IPR003810">
    <property type="entry name" value="Mntp/YtaF"/>
</dbReference>
<comment type="similarity">
    <text evidence="1">Belongs to the MntP (TC 9.B.29) family.</text>
</comment>
<dbReference type="HAMAP" id="MF_01521">
    <property type="entry name" value="MntP_pump"/>
    <property type="match status" value="1"/>
</dbReference>
<dbReference type="InterPro" id="IPR022929">
    <property type="entry name" value="Put_MntP"/>
</dbReference>
<dbReference type="PANTHER" id="PTHR35529:SF1">
    <property type="entry name" value="MANGANESE EFFLUX PUMP MNTP-RELATED"/>
    <property type="match status" value="1"/>
</dbReference>
<proteinExistence type="inferred from homology"/>
<evidence type="ECO:0000256" key="1">
    <source>
        <dbReference type="HAMAP-Rule" id="MF_01521"/>
    </source>
</evidence>
<keyword evidence="1" id="KW-1003">Cell membrane</keyword>
<evidence type="ECO:0000313" key="3">
    <source>
        <dbReference type="Proteomes" id="UP000487649"/>
    </source>
</evidence>
<dbReference type="OrthoDB" id="9811590at2"/>
<feature type="transmembrane region" description="Helical" evidence="1">
    <location>
        <begin position="71"/>
        <end position="89"/>
    </location>
</feature>
<feature type="transmembrane region" description="Helical" evidence="1">
    <location>
        <begin position="168"/>
        <end position="188"/>
    </location>
</feature>
<protein>
    <recommendedName>
        <fullName evidence="1">Putative manganese efflux pump MntP</fullName>
    </recommendedName>
</protein>
<name>A0A173TLB2_9FIRM</name>
<accession>A0A173TLB2</accession>
<dbReference type="GO" id="GO:0005886">
    <property type="term" value="C:plasma membrane"/>
    <property type="evidence" value="ECO:0007669"/>
    <property type="project" value="UniProtKB-SubCell"/>
</dbReference>
<dbReference type="Pfam" id="PF02659">
    <property type="entry name" value="Mntp"/>
    <property type="match status" value="1"/>
</dbReference>
<dbReference type="EMBL" id="WMQE01000011">
    <property type="protein sequence ID" value="MTK21056.1"/>
    <property type="molecule type" value="Genomic_DNA"/>
</dbReference>
<keyword evidence="1" id="KW-0472">Membrane</keyword>
<keyword evidence="1" id="KW-0813">Transport</keyword>
<keyword evidence="1" id="KW-0812">Transmembrane</keyword>
<dbReference type="GeneID" id="60058004"/>
<comment type="caution">
    <text evidence="2">The sequence shown here is derived from an EMBL/GenBank/DDBJ whole genome shotgun (WGS) entry which is preliminary data.</text>
</comment>
<evidence type="ECO:0000313" key="2">
    <source>
        <dbReference type="EMBL" id="MTK21056.1"/>
    </source>
</evidence>
<comment type="function">
    <text evidence="1">Probably functions as a manganese efflux pump.</text>
</comment>
<dbReference type="Proteomes" id="UP000487649">
    <property type="component" value="Unassembled WGS sequence"/>
</dbReference>
<keyword evidence="1" id="KW-0464">Manganese</keyword>
<gene>
    <name evidence="1" type="primary">mntP</name>
    <name evidence="2" type="ORF">GMA92_06450</name>
</gene>
<dbReference type="GO" id="GO:0005384">
    <property type="term" value="F:manganese ion transmembrane transporter activity"/>
    <property type="evidence" value="ECO:0007669"/>
    <property type="project" value="UniProtKB-UniRule"/>
</dbReference>
<comment type="subcellular location">
    <subcellularLocation>
        <location evidence="1">Cell membrane</location>
        <topology evidence="1">Multi-pass membrane protein</topology>
    </subcellularLocation>
</comment>
<keyword evidence="1" id="KW-0406">Ion transport</keyword>
<feature type="transmembrane region" description="Helical" evidence="1">
    <location>
        <begin position="39"/>
        <end position="59"/>
    </location>
</feature>
<reference evidence="2 3" key="1">
    <citation type="journal article" date="2019" name="Nat. Med.">
        <title>A library of human gut bacterial isolates paired with longitudinal multiomics data enables mechanistic microbiome research.</title>
        <authorList>
            <person name="Poyet M."/>
            <person name="Groussin M."/>
            <person name="Gibbons S.M."/>
            <person name="Avila-Pacheco J."/>
            <person name="Jiang X."/>
            <person name="Kearney S.M."/>
            <person name="Perrotta A.R."/>
            <person name="Berdy B."/>
            <person name="Zhao S."/>
            <person name="Lieberman T.D."/>
            <person name="Swanson P.K."/>
            <person name="Smith M."/>
            <person name="Roesemann S."/>
            <person name="Alexander J.E."/>
            <person name="Rich S.A."/>
            <person name="Livny J."/>
            <person name="Vlamakis H."/>
            <person name="Clish C."/>
            <person name="Bullock K."/>
            <person name="Deik A."/>
            <person name="Scott J."/>
            <person name="Pierce K.A."/>
            <person name="Xavier R.J."/>
            <person name="Alm E.J."/>
        </authorList>
    </citation>
    <scope>NUCLEOTIDE SEQUENCE [LARGE SCALE GENOMIC DNA]</scope>
    <source>
        <strain evidence="2 3">BIOML-A198</strain>
    </source>
</reference>
<feature type="transmembrane region" description="Helical" evidence="1">
    <location>
        <begin position="109"/>
        <end position="129"/>
    </location>
</feature>
<organism evidence="2 3">
    <name type="scientific">Turicibacter sanguinis</name>
    <dbReference type="NCBI Taxonomy" id="154288"/>
    <lineage>
        <taxon>Bacteria</taxon>
        <taxon>Bacillati</taxon>
        <taxon>Bacillota</taxon>
        <taxon>Erysipelotrichia</taxon>
        <taxon>Erysipelotrichales</taxon>
        <taxon>Turicibacteraceae</taxon>
        <taxon>Turicibacter</taxon>
    </lineage>
</organism>